<gene>
    <name evidence="2" type="ORF">SETTUDRAFT_137819</name>
</gene>
<protein>
    <submittedName>
        <fullName evidence="2">Uncharacterized protein</fullName>
    </submittedName>
</protein>
<accession>R0JWF2</accession>
<name>R0JWF2_EXST2</name>
<dbReference type="RefSeq" id="XP_008027715.1">
    <property type="nucleotide sequence ID" value="XM_008029524.1"/>
</dbReference>
<dbReference type="EMBL" id="KB908703">
    <property type="protein sequence ID" value="EOA85283.1"/>
    <property type="molecule type" value="Genomic_DNA"/>
</dbReference>
<evidence type="ECO:0000313" key="3">
    <source>
        <dbReference type="Proteomes" id="UP000016935"/>
    </source>
</evidence>
<reference evidence="2 3" key="2">
    <citation type="journal article" date="2013" name="PLoS Genet.">
        <title>Comparative genome structure, secondary metabolite, and effector coding capacity across Cochliobolus pathogens.</title>
        <authorList>
            <person name="Condon B.J."/>
            <person name="Leng Y."/>
            <person name="Wu D."/>
            <person name="Bushley K.E."/>
            <person name="Ohm R.A."/>
            <person name="Otillar R."/>
            <person name="Martin J."/>
            <person name="Schackwitz W."/>
            <person name="Grimwood J."/>
            <person name="MohdZainudin N."/>
            <person name="Xue C."/>
            <person name="Wang R."/>
            <person name="Manning V.A."/>
            <person name="Dhillon B."/>
            <person name="Tu Z.J."/>
            <person name="Steffenson B.J."/>
            <person name="Salamov A."/>
            <person name="Sun H."/>
            <person name="Lowry S."/>
            <person name="LaButti K."/>
            <person name="Han J."/>
            <person name="Copeland A."/>
            <person name="Lindquist E."/>
            <person name="Barry K."/>
            <person name="Schmutz J."/>
            <person name="Baker S.E."/>
            <person name="Ciuffetti L.M."/>
            <person name="Grigoriev I.V."/>
            <person name="Zhong S."/>
            <person name="Turgeon B.G."/>
        </authorList>
    </citation>
    <scope>NUCLEOTIDE SEQUENCE [LARGE SCALE GENOMIC DNA]</scope>
    <source>
        <strain evidence="3">28A</strain>
    </source>
</reference>
<feature type="compositionally biased region" description="Basic and acidic residues" evidence="1">
    <location>
        <begin position="124"/>
        <end position="134"/>
    </location>
</feature>
<dbReference type="Proteomes" id="UP000016935">
    <property type="component" value="Unassembled WGS sequence"/>
</dbReference>
<evidence type="ECO:0000313" key="2">
    <source>
        <dbReference type="EMBL" id="EOA85283.1"/>
    </source>
</evidence>
<dbReference type="OrthoDB" id="5408144at2759"/>
<proteinExistence type="predicted"/>
<dbReference type="AlphaFoldDB" id="R0JWF2"/>
<reference evidence="2 3" key="1">
    <citation type="journal article" date="2012" name="PLoS Pathog.">
        <title>Diverse lifestyles and strategies of plant pathogenesis encoded in the genomes of eighteen Dothideomycetes fungi.</title>
        <authorList>
            <person name="Ohm R.A."/>
            <person name="Feau N."/>
            <person name="Henrissat B."/>
            <person name="Schoch C.L."/>
            <person name="Horwitz B.A."/>
            <person name="Barry K.W."/>
            <person name="Condon B.J."/>
            <person name="Copeland A.C."/>
            <person name="Dhillon B."/>
            <person name="Glaser F."/>
            <person name="Hesse C.N."/>
            <person name="Kosti I."/>
            <person name="LaButti K."/>
            <person name="Lindquist E.A."/>
            <person name="Lucas S."/>
            <person name="Salamov A.A."/>
            <person name="Bradshaw R.E."/>
            <person name="Ciuffetti L."/>
            <person name="Hamelin R.C."/>
            <person name="Kema G.H.J."/>
            <person name="Lawrence C."/>
            <person name="Scott J.A."/>
            <person name="Spatafora J.W."/>
            <person name="Turgeon B.G."/>
            <person name="de Wit P.J.G.M."/>
            <person name="Zhong S."/>
            <person name="Goodwin S.B."/>
            <person name="Grigoriev I.V."/>
        </authorList>
    </citation>
    <scope>NUCLEOTIDE SEQUENCE [LARGE SCALE GENOMIC DNA]</scope>
    <source>
        <strain evidence="3">28A</strain>
    </source>
</reference>
<sequence>MPGHLRTRLKRVLTAGSNKLAKPEEPESDFYKPGEKMPPLKYRRAVDPEHKKKLEAFSFATAWRRHSNASLYSPMGSRLPSRRSSFRRRSRSRSMHRSRRGSCSSEYDPESEWVDSGIGASIAGDDRPANIKEASDDEGDVLNVGLSRNPTEDPRDARRKQSQGPGRTSDARQPSRPATASDRTRQASQPFSAEELEMALQKSHLAATREESDRSAGESPFEDFDDPSPFLRPRGGSIYVPYNGQGTPPKLPFWGTAYPSCDDTLSAGHFSRRASVFLSPDESCTPQYEGGESYFSHADAPGLSQARRASVFVAADDNVCACPTPPREEPKRKVHPCAPCDAVAAILARPD</sequence>
<dbReference type="GeneID" id="19396431"/>
<feature type="compositionally biased region" description="Basic and acidic residues" evidence="1">
    <location>
        <begin position="21"/>
        <end position="35"/>
    </location>
</feature>
<evidence type="ECO:0000256" key="1">
    <source>
        <dbReference type="SAM" id="MobiDB-lite"/>
    </source>
</evidence>
<dbReference type="HOGENOM" id="CLU_763211_0_0_1"/>
<feature type="compositionally biased region" description="Basic and acidic residues" evidence="1">
    <location>
        <begin position="207"/>
        <end position="216"/>
    </location>
</feature>
<feature type="region of interest" description="Disordered" evidence="1">
    <location>
        <begin position="12"/>
        <end position="39"/>
    </location>
</feature>
<dbReference type="eggNOG" id="ENOG502STKE">
    <property type="taxonomic scope" value="Eukaryota"/>
</dbReference>
<organism evidence="2 3">
    <name type="scientific">Exserohilum turcicum (strain 28A)</name>
    <name type="common">Northern leaf blight fungus</name>
    <name type="synonym">Setosphaeria turcica</name>
    <dbReference type="NCBI Taxonomy" id="671987"/>
    <lineage>
        <taxon>Eukaryota</taxon>
        <taxon>Fungi</taxon>
        <taxon>Dikarya</taxon>
        <taxon>Ascomycota</taxon>
        <taxon>Pezizomycotina</taxon>
        <taxon>Dothideomycetes</taxon>
        <taxon>Pleosporomycetidae</taxon>
        <taxon>Pleosporales</taxon>
        <taxon>Pleosporineae</taxon>
        <taxon>Pleosporaceae</taxon>
        <taxon>Exserohilum</taxon>
    </lineage>
</organism>
<keyword evidence="3" id="KW-1185">Reference proteome</keyword>
<feature type="region of interest" description="Disordered" evidence="1">
    <location>
        <begin position="69"/>
        <end position="243"/>
    </location>
</feature>
<feature type="compositionally biased region" description="Basic residues" evidence="1">
    <location>
        <begin position="80"/>
        <end position="100"/>
    </location>
</feature>